<accession>A0A9W7XQZ9</accession>
<dbReference type="InterPro" id="IPR003591">
    <property type="entry name" value="Leu-rich_rpt_typical-subtyp"/>
</dbReference>
<keyword evidence="2" id="KW-0677">Repeat</keyword>
<protein>
    <submittedName>
        <fullName evidence="3">Uncharacterized protein</fullName>
    </submittedName>
</protein>
<keyword evidence="1" id="KW-0433">Leucine-rich repeat</keyword>
<dbReference type="Gene3D" id="3.80.10.10">
    <property type="entry name" value="Ribonuclease Inhibitor"/>
    <property type="match status" value="1"/>
</dbReference>
<sequence>MQANSVVEKEELQKVMWSPYPDHSLALWALPPQTYHDPPTHLDTHLQLQSKQRRMQRWQISRDFKPSDPSKLPANNGKGKTTEILATHRLNFGNQSIVRLSIPQSSIQYLTNLVEIRMPQNKLSQLPHSLFMLTQLEILNLENNLLDEHCACDQWWLKLVHLRVLFLADNRFTRLSGSLGKMPKLFYLDVSDNRKLSYLPAELLTSPSIGTLTANRCSMVMLDQLYDKHGQFIVPRNLQFPTLKEICIKTIHTAIQPYLNRKRDRKDEQIQGGIQGQLLFEACEEIGRNPGDYFVADLLTPVLDASVQSLPSCSVCDNPVFYSIFSLVRLVDTWSLPFYWLCCSANCRDYVESLPVSSQLINKYL</sequence>
<evidence type="ECO:0000256" key="2">
    <source>
        <dbReference type="ARBA" id="ARBA00022737"/>
    </source>
</evidence>
<name>A0A9W7XQZ9_9FUNG</name>
<dbReference type="InterPro" id="IPR032675">
    <property type="entry name" value="LRR_dom_sf"/>
</dbReference>
<dbReference type="AlphaFoldDB" id="A0A9W7XQZ9"/>
<dbReference type="GO" id="GO:0005737">
    <property type="term" value="C:cytoplasm"/>
    <property type="evidence" value="ECO:0007669"/>
    <property type="project" value="TreeGrafter"/>
</dbReference>
<dbReference type="EMBL" id="JANBOH010000031">
    <property type="protein sequence ID" value="KAJ1647370.1"/>
    <property type="molecule type" value="Genomic_DNA"/>
</dbReference>
<keyword evidence="4" id="KW-1185">Reference proteome</keyword>
<comment type="caution">
    <text evidence="3">The sequence shown here is derived from an EMBL/GenBank/DDBJ whole genome shotgun (WGS) entry which is preliminary data.</text>
</comment>
<dbReference type="PANTHER" id="PTHR48051">
    <property type="match status" value="1"/>
</dbReference>
<gene>
    <name evidence="3" type="ORF">LPJ64_001212</name>
</gene>
<dbReference type="SMART" id="SM00369">
    <property type="entry name" value="LRR_TYP"/>
    <property type="match status" value="3"/>
</dbReference>
<evidence type="ECO:0000256" key="1">
    <source>
        <dbReference type="ARBA" id="ARBA00022614"/>
    </source>
</evidence>
<dbReference type="InterPro" id="IPR050216">
    <property type="entry name" value="LRR_domain-containing"/>
</dbReference>
<reference evidence="3" key="1">
    <citation type="submission" date="2022-07" db="EMBL/GenBank/DDBJ databases">
        <title>Phylogenomic reconstructions and comparative analyses of Kickxellomycotina fungi.</title>
        <authorList>
            <person name="Reynolds N.K."/>
            <person name="Stajich J.E."/>
            <person name="Barry K."/>
            <person name="Grigoriev I.V."/>
            <person name="Crous P."/>
            <person name="Smith M.E."/>
        </authorList>
    </citation>
    <scope>NUCLEOTIDE SEQUENCE</scope>
    <source>
        <strain evidence="3">NBRC 105413</strain>
    </source>
</reference>
<dbReference type="PANTHER" id="PTHR48051:SF1">
    <property type="entry name" value="RAS SUPPRESSOR PROTEIN 1"/>
    <property type="match status" value="1"/>
</dbReference>
<evidence type="ECO:0000313" key="4">
    <source>
        <dbReference type="Proteomes" id="UP001145021"/>
    </source>
</evidence>
<dbReference type="Proteomes" id="UP001145021">
    <property type="component" value="Unassembled WGS sequence"/>
</dbReference>
<proteinExistence type="predicted"/>
<evidence type="ECO:0000313" key="3">
    <source>
        <dbReference type="EMBL" id="KAJ1647370.1"/>
    </source>
</evidence>
<organism evidence="3 4">
    <name type="scientific">Coemansia asiatica</name>
    <dbReference type="NCBI Taxonomy" id="1052880"/>
    <lineage>
        <taxon>Eukaryota</taxon>
        <taxon>Fungi</taxon>
        <taxon>Fungi incertae sedis</taxon>
        <taxon>Zoopagomycota</taxon>
        <taxon>Kickxellomycotina</taxon>
        <taxon>Kickxellomycetes</taxon>
        <taxon>Kickxellales</taxon>
        <taxon>Kickxellaceae</taxon>
        <taxon>Coemansia</taxon>
    </lineage>
</organism>
<dbReference type="SUPFAM" id="SSF52058">
    <property type="entry name" value="L domain-like"/>
    <property type="match status" value="1"/>
</dbReference>